<dbReference type="EMBL" id="UIPR01000095">
    <property type="protein sequence ID" value="SVH91061.1"/>
    <property type="molecule type" value="Genomic_DNA"/>
</dbReference>
<sequence>MAISDTKLRTIYGKPYSGPQELADADGLSVRISPKGVIQFQYRYRWHGKPNRLGLGRYPSLSLKDARQITADLRKLYFSGTDPRTYFEEKVENSMTVAQCLDYWFDNYVSTTLREKA</sequence>
<dbReference type="InterPro" id="IPR050808">
    <property type="entry name" value="Phage_Integrase"/>
</dbReference>
<comment type="similarity">
    <text evidence="1">Belongs to the 'phage' integrase family.</text>
</comment>
<keyword evidence="2" id="KW-0229">DNA integration</keyword>
<dbReference type="Pfam" id="PF13356">
    <property type="entry name" value="Arm-DNA-bind_3"/>
    <property type="match status" value="1"/>
</dbReference>
<protein>
    <submittedName>
        <fullName evidence="4">Phage integrase family protein</fullName>
    </submittedName>
</protein>
<proteinExistence type="inferred from homology"/>
<accession>A0A658Z262</accession>
<evidence type="ECO:0000313" key="4">
    <source>
        <dbReference type="EMBL" id="SVH91061.1"/>
    </source>
</evidence>
<evidence type="ECO:0000256" key="1">
    <source>
        <dbReference type="ARBA" id="ARBA00008857"/>
    </source>
</evidence>
<dbReference type="Gene3D" id="3.30.160.390">
    <property type="entry name" value="Integrase, DNA-binding domain"/>
    <property type="match status" value="1"/>
</dbReference>
<reference evidence="4 5" key="1">
    <citation type="submission" date="2018-06" db="EMBL/GenBank/DDBJ databases">
        <authorList>
            <consortium name="Pathogen Informatics"/>
            <person name="Doyle S."/>
        </authorList>
    </citation>
    <scope>NUCLEOTIDE SEQUENCE [LARGE SCALE GENOMIC DNA]</scope>
    <source>
        <strain evidence="4 5">4028STDY6275000</strain>
    </source>
</reference>
<evidence type="ECO:0000259" key="3">
    <source>
        <dbReference type="Pfam" id="PF13356"/>
    </source>
</evidence>
<organism evidence="4 5">
    <name type="scientific">Shigella flexneri</name>
    <dbReference type="NCBI Taxonomy" id="623"/>
    <lineage>
        <taxon>Bacteria</taxon>
        <taxon>Pseudomonadati</taxon>
        <taxon>Pseudomonadota</taxon>
        <taxon>Gammaproteobacteria</taxon>
        <taxon>Enterobacterales</taxon>
        <taxon>Enterobacteriaceae</taxon>
        <taxon>Shigella</taxon>
    </lineage>
</organism>
<dbReference type="PANTHER" id="PTHR30629">
    <property type="entry name" value="PROPHAGE INTEGRASE"/>
    <property type="match status" value="1"/>
</dbReference>
<evidence type="ECO:0000256" key="2">
    <source>
        <dbReference type="ARBA" id="ARBA00022908"/>
    </source>
</evidence>
<dbReference type="PANTHER" id="PTHR30629:SF2">
    <property type="entry name" value="PROPHAGE INTEGRASE INTS-RELATED"/>
    <property type="match status" value="1"/>
</dbReference>
<dbReference type="GO" id="GO:0015074">
    <property type="term" value="P:DNA integration"/>
    <property type="evidence" value="ECO:0007669"/>
    <property type="project" value="UniProtKB-KW"/>
</dbReference>
<feature type="domain" description="Integrase DNA-binding" evidence="3">
    <location>
        <begin position="4"/>
        <end position="85"/>
    </location>
</feature>
<dbReference type="Proteomes" id="UP000260191">
    <property type="component" value="Unassembled WGS sequence"/>
</dbReference>
<dbReference type="InterPro" id="IPR025166">
    <property type="entry name" value="Integrase_DNA_bind_dom"/>
</dbReference>
<name>A0A658Z262_SHIFL</name>
<dbReference type="InterPro" id="IPR038488">
    <property type="entry name" value="Integrase_DNA-bd_sf"/>
</dbReference>
<dbReference type="AlphaFoldDB" id="A0A658Z262"/>
<gene>
    <name evidence="4" type="primary">intA_4</name>
    <name evidence="4" type="ORF">SAMEA3710514_04251</name>
</gene>
<evidence type="ECO:0000313" key="5">
    <source>
        <dbReference type="Proteomes" id="UP000260191"/>
    </source>
</evidence>